<sequence>MTAAPRRIIINTDAKNEADDQFAIVHALLSPTLDVRGIVPAHFGTRRTTESLRESREEVDLLLRLMGREGQYVVADGAPHKLPDEQTAVPSDGSRLIIEESKKSEGTLYVAFLGPLTDMASAILEDPEIQDRDVVVVWIGGPPHGGVIAPSSIEFNLSNDIESANVVMNSRIPVWQIPSTVYSMVSVTHLELEDRVAPLGELGAYLTQQVIDFNATVENLAMDFRSLGDSPGIGAVMNPRGGVWRSFPAPLYDAEGKMIEPAPGRREIPVCESMDIRWLLEDMFQKLRHFHATR</sequence>
<dbReference type="PANTHER" id="PTHR12304">
    <property type="entry name" value="INOSINE-URIDINE PREFERRING NUCLEOSIDE HYDROLASE"/>
    <property type="match status" value="1"/>
</dbReference>
<gene>
    <name evidence="4" type="ORF">DTO57_11285</name>
</gene>
<proteinExistence type="predicted"/>
<dbReference type="AlphaFoldDB" id="A0A367XXF5"/>
<dbReference type="Gene3D" id="3.90.245.10">
    <property type="entry name" value="Ribonucleoside hydrolase-like"/>
    <property type="match status" value="1"/>
</dbReference>
<keyword evidence="1 4" id="KW-0378">Hydrolase</keyword>
<keyword evidence="5" id="KW-1185">Reference proteome</keyword>
<comment type="caution">
    <text evidence="4">The sequence shown here is derived from an EMBL/GenBank/DDBJ whole genome shotgun (WGS) entry which is preliminary data.</text>
</comment>
<organism evidence="4 5">
    <name type="scientific">Microbacterium sorbitolivorans</name>
    <dbReference type="NCBI Taxonomy" id="1867410"/>
    <lineage>
        <taxon>Bacteria</taxon>
        <taxon>Bacillati</taxon>
        <taxon>Actinomycetota</taxon>
        <taxon>Actinomycetes</taxon>
        <taxon>Micrococcales</taxon>
        <taxon>Microbacteriaceae</taxon>
        <taxon>Microbacterium</taxon>
    </lineage>
</organism>
<dbReference type="GO" id="GO:0005829">
    <property type="term" value="C:cytosol"/>
    <property type="evidence" value="ECO:0007669"/>
    <property type="project" value="TreeGrafter"/>
</dbReference>
<evidence type="ECO:0000256" key="2">
    <source>
        <dbReference type="ARBA" id="ARBA00023295"/>
    </source>
</evidence>
<accession>A0A367XXF5</accession>
<evidence type="ECO:0000313" key="5">
    <source>
        <dbReference type="Proteomes" id="UP000253508"/>
    </source>
</evidence>
<dbReference type="Pfam" id="PF01156">
    <property type="entry name" value="IU_nuc_hydro"/>
    <property type="match status" value="1"/>
</dbReference>
<reference evidence="4 5" key="1">
    <citation type="submission" date="2018-07" db="EMBL/GenBank/DDBJ databases">
        <title>Microbacterium endoborsara sp. nov., a novel actinobacterium isolated from Borszczowia aralocaspica.</title>
        <authorList>
            <person name="An D."/>
        </authorList>
    </citation>
    <scope>NUCLEOTIDE SEQUENCE [LARGE SCALE GENOMIC DNA]</scope>
    <source>
        <strain evidence="4 5">C1.15228</strain>
    </source>
</reference>
<dbReference type="InterPro" id="IPR023186">
    <property type="entry name" value="IUNH"/>
</dbReference>
<feature type="domain" description="Inosine/uridine-preferring nucleoside hydrolase" evidence="3">
    <location>
        <begin position="8"/>
        <end position="216"/>
    </location>
</feature>
<evidence type="ECO:0000259" key="3">
    <source>
        <dbReference type="Pfam" id="PF01156"/>
    </source>
</evidence>
<dbReference type="Proteomes" id="UP000253508">
    <property type="component" value="Unassembled WGS sequence"/>
</dbReference>
<dbReference type="InterPro" id="IPR036452">
    <property type="entry name" value="Ribo_hydro-like"/>
</dbReference>
<dbReference type="EMBL" id="QORO01000004">
    <property type="protein sequence ID" value="RCK58264.1"/>
    <property type="molecule type" value="Genomic_DNA"/>
</dbReference>
<dbReference type="InterPro" id="IPR001910">
    <property type="entry name" value="Inosine/uridine_hydrolase_dom"/>
</dbReference>
<dbReference type="PANTHER" id="PTHR12304:SF4">
    <property type="entry name" value="URIDINE NUCLEOSIDASE"/>
    <property type="match status" value="1"/>
</dbReference>
<evidence type="ECO:0000256" key="1">
    <source>
        <dbReference type="ARBA" id="ARBA00022801"/>
    </source>
</evidence>
<evidence type="ECO:0000313" key="4">
    <source>
        <dbReference type="EMBL" id="RCK58264.1"/>
    </source>
</evidence>
<dbReference type="RefSeq" id="WP_114118322.1">
    <property type="nucleotide sequence ID" value="NZ_BMHU01000002.1"/>
</dbReference>
<protein>
    <submittedName>
        <fullName evidence="4">Nucleoside hydrolase</fullName>
    </submittedName>
</protein>
<dbReference type="GO" id="GO:0006152">
    <property type="term" value="P:purine nucleoside catabolic process"/>
    <property type="evidence" value="ECO:0007669"/>
    <property type="project" value="TreeGrafter"/>
</dbReference>
<name>A0A367XXF5_9MICO</name>
<dbReference type="OrthoDB" id="2530052at2"/>
<dbReference type="GO" id="GO:0008477">
    <property type="term" value="F:purine nucleosidase activity"/>
    <property type="evidence" value="ECO:0007669"/>
    <property type="project" value="TreeGrafter"/>
</dbReference>
<keyword evidence="2" id="KW-0326">Glycosidase</keyword>
<dbReference type="SUPFAM" id="SSF53590">
    <property type="entry name" value="Nucleoside hydrolase"/>
    <property type="match status" value="1"/>
</dbReference>